<name>A0A364K4K8_9BACL</name>
<dbReference type="Proteomes" id="UP000251213">
    <property type="component" value="Unassembled WGS sequence"/>
</dbReference>
<evidence type="ECO:0000313" key="2">
    <source>
        <dbReference type="Proteomes" id="UP000251213"/>
    </source>
</evidence>
<protein>
    <submittedName>
        <fullName evidence="1">Uncharacterized protein</fullName>
    </submittedName>
</protein>
<accession>A0A364K4K8</accession>
<comment type="caution">
    <text evidence="1">The sequence shown here is derived from an EMBL/GenBank/DDBJ whole genome shotgun (WGS) entry which is preliminary data.</text>
</comment>
<dbReference type="EMBL" id="QJKK01000005">
    <property type="protein sequence ID" value="RAL24199.1"/>
    <property type="molecule type" value="Genomic_DNA"/>
</dbReference>
<sequence>MISKLTTQDLFDLLERNRDYGWLPDRREFAIDELIKRLDQNEPDINLLVDILSYDLSILRQKAICFITKNSSKWTDAQINCLIQMMLQRVSEERIDDLDDWLPLIEGPLNKKWKQWASVQSLKGFLKWSTWKCEKFIIQVLNHVDVSRYPYKGEDLLPLLLDEEYYGIASVARERLIQDIKHIKISPSFLVDIAFTFEEVKQEFFVNFVQENKKKFIPILPELINKLWNRISRNDKPNLLNYRWDAQKVKKAQDFVREQVLGTLLWPEVCQMISIEKVFSLLSHEQIELQAFAFAQRLIETMQPDINKIDLEKIVHFTHVRQAEVRRIARNWLVQVINQLDEDKLIALVETEWEDTRHWMFGYLKTLSDEQVTSRLIYGLLDSSYPEVQQFAKEMVQIYPTRIDVTELMIHASESPSLEVQAYALELANRARWNIQTFKQMTYFFRKVLFYVGGSRQLKKRVFELFQVLGMISSELGEQILSMLSDVIRTSGKQHFEKMLWIIVQIQRKYPQLKNRSIMIKS</sequence>
<proteinExistence type="predicted"/>
<organism evidence="1 2">
    <name type="scientific">Thermoflavimicrobium daqui</name>
    <dbReference type="NCBI Taxonomy" id="2137476"/>
    <lineage>
        <taxon>Bacteria</taxon>
        <taxon>Bacillati</taxon>
        <taxon>Bacillota</taxon>
        <taxon>Bacilli</taxon>
        <taxon>Bacillales</taxon>
        <taxon>Thermoactinomycetaceae</taxon>
        <taxon>Thermoflavimicrobium</taxon>
    </lineage>
</organism>
<evidence type="ECO:0000313" key="1">
    <source>
        <dbReference type="EMBL" id="RAL24199.1"/>
    </source>
</evidence>
<dbReference type="RefSeq" id="WP_113659192.1">
    <property type="nucleotide sequence ID" value="NZ_KZ845667.1"/>
</dbReference>
<reference evidence="1 2" key="1">
    <citation type="submission" date="2018-06" db="EMBL/GenBank/DDBJ databases">
        <title>Thermoflavimicrobium daqus sp. nov., a thermophilic microbe isolated from Moutai-flavour Daqu.</title>
        <authorList>
            <person name="Wang X."/>
            <person name="Zhou H."/>
        </authorList>
    </citation>
    <scope>NUCLEOTIDE SEQUENCE [LARGE SCALE GENOMIC DNA]</scope>
    <source>
        <strain evidence="1 2">FBKL4.011</strain>
    </source>
</reference>
<keyword evidence="2" id="KW-1185">Reference proteome</keyword>
<dbReference type="InterPro" id="IPR016024">
    <property type="entry name" value="ARM-type_fold"/>
</dbReference>
<dbReference type="AlphaFoldDB" id="A0A364K4K8"/>
<dbReference type="SUPFAM" id="SSF48371">
    <property type="entry name" value="ARM repeat"/>
    <property type="match status" value="1"/>
</dbReference>
<reference evidence="1 2" key="2">
    <citation type="submission" date="2018-06" db="EMBL/GenBank/DDBJ databases">
        <authorList>
            <person name="Zhirakovskaya E."/>
        </authorList>
    </citation>
    <scope>NUCLEOTIDE SEQUENCE [LARGE SCALE GENOMIC DNA]</scope>
    <source>
        <strain evidence="1 2">FBKL4.011</strain>
    </source>
</reference>
<gene>
    <name evidence="1" type="ORF">DL897_11000</name>
</gene>
<dbReference type="OrthoDB" id="435394at2"/>